<feature type="domain" description="Aldehyde dehydrogenase" evidence="2">
    <location>
        <begin position="11"/>
        <end position="444"/>
    </location>
</feature>
<protein>
    <submittedName>
        <fullName evidence="3">3,4-dehydroadipyl-CoA semialdehyde dehydrogenase</fullName>
    </submittedName>
</protein>
<dbReference type="SUPFAM" id="SSF53720">
    <property type="entry name" value="ALDH-like"/>
    <property type="match status" value="1"/>
</dbReference>
<dbReference type="InterPro" id="IPR016161">
    <property type="entry name" value="Ald_DH/histidinol_DH"/>
</dbReference>
<dbReference type="KEGG" id="abaw:D5400_06455"/>
<dbReference type="InterPro" id="IPR016163">
    <property type="entry name" value="Ald_DH_C"/>
</dbReference>
<dbReference type="Proteomes" id="UP000268192">
    <property type="component" value="Chromosome"/>
</dbReference>
<keyword evidence="1" id="KW-0560">Oxidoreductase</keyword>
<dbReference type="NCBIfam" id="NF008868">
    <property type="entry name" value="PRK11903.1"/>
    <property type="match status" value="1"/>
</dbReference>
<dbReference type="Gene3D" id="3.40.605.10">
    <property type="entry name" value="Aldehyde Dehydrogenase, Chain A, domain 1"/>
    <property type="match status" value="1"/>
</dbReference>
<sequence length="521" mass="54371">MKLESYVGDQWRAGDGHARAFINPTTGEALGEVVDGGFDIAEALNFAREKGTTALSSMSFAERGNLLRGIADVLTANREKYGEIARLNSGNTAGDAAIDIDGGIATLKVYARYGKTLGDAHALMEPGQDQLAKEPVFFARHVWTTRPGVALQINAFNFPSWGLWEKVSTALLSGVASVAKPASATAWLSHEMVRDVIAADILPAGALSLVCGSGAGLADHLGAMDSLAFTGSADTGLKLRSGERLLESGARVTIEADSVNATILGPDAAPGTAVFDLAVREAVKALTVKAGQLCTNIRRILVPVQHRADFEEAVAAKLDQIVVGNPALETVRMGPLVDLKQRDTALRGIGALKSEARVIRGGGIGQAEGADAQKGAFLQPTLLRCDDPVGARLVHETEVFGPCATVMAYERADDAVRLAARGGGSLAVSLFSDDVAVQAQMVAGLAPWHGRLLVVDETVGKNHTGHSIVMPQCVHGGPGRAGAGEELGGLRGLRFHMQRSAIQGSPALFEALQSDAVEAGL</sequence>
<keyword evidence="4" id="KW-1185">Reference proteome</keyword>
<evidence type="ECO:0000313" key="4">
    <source>
        <dbReference type="Proteomes" id="UP000268192"/>
    </source>
</evidence>
<evidence type="ECO:0000259" key="2">
    <source>
        <dbReference type="Pfam" id="PF00171"/>
    </source>
</evidence>
<dbReference type="OrthoDB" id="9759612at2"/>
<organism evidence="3 4">
    <name type="scientific">Georhizobium profundi</name>
    <dbReference type="NCBI Taxonomy" id="2341112"/>
    <lineage>
        <taxon>Bacteria</taxon>
        <taxon>Pseudomonadati</taxon>
        <taxon>Pseudomonadota</taxon>
        <taxon>Alphaproteobacteria</taxon>
        <taxon>Hyphomicrobiales</taxon>
        <taxon>Rhizobiaceae</taxon>
        <taxon>Georhizobium</taxon>
    </lineage>
</organism>
<gene>
    <name evidence="3" type="ORF">D5400_06455</name>
</gene>
<dbReference type="PANTHER" id="PTHR43111">
    <property type="entry name" value="ALDEHYDE DEHYDROGENASE B-RELATED"/>
    <property type="match status" value="1"/>
</dbReference>
<dbReference type="EMBL" id="CP032509">
    <property type="protein sequence ID" value="AZN70966.1"/>
    <property type="molecule type" value="Genomic_DNA"/>
</dbReference>
<dbReference type="InterPro" id="IPR016162">
    <property type="entry name" value="Ald_DH_N"/>
</dbReference>
<evidence type="ECO:0000256" key="1">
    <source>
        <dbReference type="ARBA" id="ARBA00023002"/>
    </source>
</evidence>
<dbReference type="Gene3D" id="3.40.309.10">
    <property type="entry name" value="Aldehyde Dehydrogenase, Chain A, domain 2"/>
    <property type="match status" value="1"/>
</dbReference>
<accession>A0A3Q8XPW2</accession>
<dbReference type="Pfam" id="PF00171">
    <property type="entry name" value="Aldedh"/>
    <property type="match status" value="1"/>
</dbReference>
<dbReference type="AlphaFoldDB" id="A0A3Q8XPW2"/>
<dbReference type="RefSeq" id="WP_126008756.1">
    <property type="nucleotide sequence ID" value="NZ_CP032509.1"/>
</dbReference>
<name>A0A3Q8XPW2_9HYPH</name>
<dbReference type="PANTHER" id="PTHR43111:SF1">
    <property type="entry name" value="ALDEHYDE DEHYDROGENASE B-RELATED"/>
    <property type="match status" value="1"/>
</dbReference>
<dbReference type="InterPro" id="IPR015590">
    <property type="entry name" value="Aldehyde_DH_dom"/>
</dbReference>
<evidence type="ECO:0000313" key="3">
    <source>
        <dbReference type="EMBL" id="AZN70966.1"/>
    </source>
</evidence>
<reference evidence="3 4" key="1">
    <citation type="submission" date="2018-09" db="EMBL/GenBank/DDBJ databases">
        <title>Marinorhizobium profundi gen. nov., sp. nov., isolated from a deep-sea sediment sample from the New Britain Trench and proposal of Marinorhizobiaceae fam. nov. in the order Rhizobiales of the class Alphaproteobacteria.</title>
        <authorList>
            <person name="Cao J."/>
        </authorList>
    </citation>
    <scope>NUCLEOTIDE SEQUENCE [LARGE SCALE GENOMIC DNA]</scope>
    <source>
        <strain evidence="3 4">WS11</strain>
    </source>
</reference>
<proteinExistence type="predicted"/>
<dbReference type="GO" id="GO:0016620">
    <property type="term" value="F:oxidoreductase activity, acting on the aldehyde or oxo group of donors, NAD or NADP as acceptor"/>
    <property type="evidence" value="ECO:0007669"/>
    <property type="project" value="InterPro"/>
</dbReference>